<dbReference type="InterPro" id="IPR002711">
    <property type="entry name" value="HNH"/>
</dbReference>
<organism evidence="2 3">
    <name type="scientific">Halosegnis rubeus</name>
    <dbReference type="NCBI Taxonomy" id="2212850"/>
    <lineage>
        <taxon>Archaea</taxon>
        <taxon>Methanobacteriati</taxon>
        <taxon>Methanobacteriota</taxon>
        <taxon>Stenosarchaea group</taxon>
        <taxon>Halobacteria</taxon>
        <taxon>Halobacteriales</taxon>
        <taxon>Natronomonadaceae</taxon>
        <taxon>Halosegnis</taxon>
    </lineage>
</organism>
<gene>
    <name evidence="2" type="ORF">DMP03_11985</name>
</gene>
<reference evidence="2 3" key="1">
    <citation type="submission" date="2019-10" db="EMBL/GenBank/DDBJ databases">
        <title>Unraveling microbial dark matter from salterns through culturing: the case of the genus Halosegnis.</title>
        <authorList>
            <person name="Duran-Viseras A."/>
            <person name="Andrei A.-S."/>
            <person name="Vera-Gargallo B."/>
            <person name="Ghai R."/>
            <person name="Sanchez-Porro C."/>
            <person name="Ventosa A."/>
        </authorList>
    </citation>
    <scope>NUCLEOTIDE SEQUENCE [LARGE SCALE GENOMIC DNA]</scope>
    <source>
        <strain evidence="2 3">F17-44</strain>
        <plasmid evidence="2">unnamed1</plasmid>
    </source>
</reference>
<dbReference type="AlphaFoldDB" id="A0A5N5U543"/>
<feature type="domain" description="HNH nuclease" evidence="1">
    <location>
        <begin position="383"/>
        <end position="451"/>
    </location>
</feature>
<name>A0A5N5U543_9EURY</name>
<protein>
    <recommendedName>
        <fullName evidence="1">HNH nuclease domain-containing protein</fullName>
    </recommendedName>
</protein>
<dbReference type="EMBL" id="QJOW01000005">
    <property type="protein sequence ID" value="KAB7513638.1"/>
    <property type="molecule type" value="Genomic_DNA"/>
</dbReference>
<dbReference type="Pfam" id="PF01844">
    <property type="entry name" value="HNH"/>
    <property type="match status" value="1"/>
</dbReference>
<sequence length="465" mass="53392">MTSRNQTRWRISHSEVRISTTRDVVSAPVRGAGEPVRVLNIHIPRWVNPSAIGDATGENMSPSRIPAEKLIEELQSIADQLGRPPSLREIDELSSYSRSTYQDRFGSWNDAVEEAGLEPMHSSTANIEDRELLEELDRLTEKLDRTPRQQDMKQQGRYSVTTYQNRFGSWNDALRKAGHQPTKQWKVNCDELLAELRRLGSRLGSSPTAAEMDEEGTFSSWVYLSEFGSWNEALEAAGYGSNQPDALSRAELQTELERLIDELDRTPRKRDMIEHGEYSPEPYRRRFGSWNAALQSVGASLNQPDPFTEEEACKELRTLYKRLGRPPTTTDVRKYGSCSPVPIRRIFSSWEAALRASDQQILEEYLLRKTLRPTQRFGENWHIKREEVIRRDNEQCVWCGMARERHQDEYGMDLHVHHRIPRSEFVGASDQGLEDADVRQNLLTVCAGCHRQLEQLPIQPLPPPE</sequence>
<comment type="caution">
    <text evidence="2">The sequence shown here is derived from an EMBL/GenBank/DDBJ whole genome shotgun (WGS) entry which is preliminary data.</text>
</comment>
<evidence type="ECO:0000259" key="1">
    <source>
        <dbReference type="SMART" id="SM00507"/>
    </source>
</evidence>
<evidence type="ECO:0000313" key="3">
    <source>
        <dbReference type="Proteomes" id="UP000326302"/>
    </source>
</evidence>
<dbReference type="Pfam" id="PF18780">
    <property type="entry name" value="HNH_repeat"/>
    <property type="match status" value="5"/>
</dbReference>
<evidence type="ECO:0000313" key="2">
    <source>
        <dbReference type="EMBL" id="KAB7513638.1"/>
    </source>
</evidence>
<dbReference type="Proteomes" id="UP000326302">
    <property type="component" value="Unassembled WGS sequence"/>
</dbReference>
<dbReference type="GO" id="GO:0008270">
    <property type="term" value="F:zinc ion binding"/>
    <property type="evidence" value="ECO:0007669"/>
    <property type="project" value="InterPro"/>
</dbReference>
<dbReference type="GO" id="GO:0004519">
    <property type="term" value="F:endonuclease activity"/>
    <property type="evidence" value="ECO:0007669"/>
    <property type="project" value="InterPro"/>
</dbReference>
<accession>A0A5N5U543</accession>
<dbReference type="InterPro" id="IPR041025">
    <property type="entry name" value="HNH_repeat"/>
</dbReference>
<keyword evidence="2" id="KW-0614">Plasmid</keyword>
<dbReference type="SMART" id="SM00507">
    <property type="entry name" value="HNHc"/>
    <property type="match status" value="1"/>
</dbReference>
<dbReference type="InterPro" id="IPR003615">
    <property type="entry name" value="HNH_nuc"/>
</dbReference>
<dbReference type="CDD" id="cd00085">
    <property type="entry name" value="HNHc"/>
    <property type="match status" value="1"/>
</dbReference>
<geneLocation type="plasmid" evidence="2">
    <name>unnamed1</name>
</geneLocation>
<dbReference type="GO" id="GO:0003676">
    <property type="term" value="F:nucleic acid binding"/>
    <property type="evidence" value="ECO:0007669"/>
    <property type="project" value="InterPro"/>
</dbReference>
<proteinExistence type="predicted"/>
<dbReference type="Gene3D" id="1.10.30.50">
    <property type="match status" value="1"/>
</dbReference>